<dbReference type="InterPro" id="IPR046542">
    <property type="entry name" value="DUF6801"/>
</dbReference>
<organism evidence="3 4">
    <name type="scientific">Kutzneria albida DSM 43870</name>
    <dbReference type="NCBI Taxonomy" id="1449976"/>
    <lineage>
        <taxon>Bacteria</taxon>
        <taxon>Bacillati</taxon>
        <taxon>Actinomycetota</taxon>
        <taxon>Actinomycetes</taxon>
        <taxon>Pseudonocardiales</taxon>
        <taxon>Pseudonocardiaceae</taxon>
        <taxon>Kutzneria</taxon>
    </lineage>
</organism>
<sequence>MFRTGMRTATGAAVLAVTALLGAGIASADVPVDKTLTWKGDFPVIGTLSPISTQMLASLPSPVTVGQPGGTVPVTLNVDAPADATNGLELVGAASVEGTVKATVVVTDSAGTTVNVPILLTIPKTATPASGEHLKFTATGNASFPSPQHAGTATVVLDGASASTTLEPKDSSGNDTALGTFTVNLSLDPAGQDTSLGTVQING</sequence>
<dbReference type="HOGENOM" id="CLU_1364737_0_0_11"/>
<dbReference type="AlphaFoldDB" id="W5WNL2"/>
<feature type="chain" id="PRO_5004873281" description="DUF6801 domain-containing protein" evidence="1">
    <location>
        <begin position="29"/>
        <end position="203"/>
    </location>
</feature>
<reference evidence="3 4" key="1">
    <citation type="journal article" date="2014" name="BMC Genomics">
        <title>Complete genome sequence of producer of the glycopeptide antibiotic Aculeximycin Kutzneria albida DSM 43870T, a representative of minor genus of Pseudonocardiaceae.</title>
        <authorList>
            <person name="Rebets Y."/>
            <person name="Tokovenko B."/>
            <person name="Lushchyk I."/>
            <person name="Ruckert C."/>
            <person name="Zaburannyi N."/>
            <person name="Bechthold A."/>
            <person name="Kalinowski J."/>
            <person name="Luzhetskyy A."/>
        </authorList>
    </citation>
    <scope>NUCLEOTIDE SEQUENCE [LARGE SCALE GENOMIC DNA]</scope>
    <source>
        <strain evidence="3">DSM 43870</strain>
    </source>
</reference>
<feature type="domain" description="DUF6801" evidence="2">
    <location>
        <begin position="41"/>
        <end position="197"/>
    </location>
</feature>
<evidence type="ECO:0000256" key="1">
    <source>
        <dbReference type="SAM" id="SignalP"/>
    </source>
</evidence>
<dbReference type="Proteomes" id="UP000019225">
    <property type="component" value="Chromosome"/>
</dbReference>
<evidence type="ECO:0000313" key="3">
    <source>
        <dbReference type="EMBL" id="AHH99749.1"/>
    </source>
</evidence>
<dbReference type="STRING" id="1449976.KALB_6389"/>
<dbReference type="KEGG" id="kal:KALB_6389"/>
<gene>
    <name evidence="3" type="ORF">KALB_6389</name>
</gene>
<evidence type="ECO:0000259" key="2">
    <source>
        <dbReference type="Pfam" id="PF20611"/>
    </source>
</evidence>
<feature type="signal peptide" evidence="1">
    <location>
        <begin position="1"/>
        <end position="28"/>
    </location>
</feature>
<dbReference type="Pfam" id="PF20611">
    <property type="entry name" value="DUF6801"/>
    <property type="match status" value="1"/>
</dbReference>
<protein>
    <recommendedName>
        <fullName evidence="2">DUF6801 domain-containing protein</fullName>
    </recommendedName>
</protein>
<keyword evidence="1" id="KW-0732">Signal</keyword>
<evidence type="ECO:0000313" key="4">
    <source>
        <dbReference type="Proteomes" id="UP000019225"/>
    </source>
</evidence>
<accession>W5WNL2</accession>
<dbReference type="EMBL" id="CP007155">
    <property type="protein sequence ID" value="AHH99749.1"/>
    <property type="molecule type" value="Genomic_DNA"/>
</dbReference>
<proteinExistence type="predicted"/>
<keyword evidence="4" id="KW-1185">Reference proteome</keyword>
<name>W5WNL2_9PSEU</name>